<accession>A0A177FFX9</accession>
<comment type="caution">
    <text evidence="3">The sequence shown here is derived from an EMBL/GenBank/DDBJ whole genome shotgun (WGS) entry which is preliminary data.</text>
</comment>
<keyword evidence="4" id="KW-1185">Reference proteome</keyword>
<dbReference type="EMBL" id="LVKK01000018">
    <property type="protein sequence ID" value="OAG42129.1"/>
    <property type="molecule type" value="Genomic_DNA"/>
</dbReference>
<sequence>MPRQVSAPFHSSSSRYAQSPTADAVMENLNELYATAKDEFEIAAEETEKKTVYAADDREAAADALKMLQEAFQKALKETSPEISKEIQSRVGPRIRELENAVKAMEEMAMED</sequence>
<organism evidence="3 4">
    <name type="scientific">Fonsecaea monophora</name>
    <dbReference type="NCBI Taxonomy" id="254056"/>
    <lineage>
        <taxon>Eukaryota</taxon>
        <taxon>Fungi</taxon>
        <taxon>Dikarya</taxon>
        <taxon>Ascomycota</taxon>
        <taxon>Pezizomycotina</taxon>
        <taxon>Eurotiomycetes</taxon>
        <taxon>Chaetothyriomycetidae</taxon>
        <taxon>Chaetothyriales</taxon>
        <taxon>Herpotrichiellaceae</taxon>
        <taxon>Fonsecaea</taxon>
    </lineage>
</organism>
<evidence type="ECO:0000256" key="1">
    <source>
        <dbReference type="SAM" id="Coils"/>
    </source>
</evidence>
<evidence type="ECO:0000313" key="3">
    <source>
        <dbReference type="EMBL" id="OAG42129.1"/>
    </source>
</evidence>
<protein>
    <recommendedName>
        <fullName evidence="5">Tubulin-specific chaperone A</fullName>
    </recommendedName>
</protein>
<dbReference type="RefSeq" id="XP_022514081.1">
    <property type="nucleotide sequence ID" value="XM_022653557.1"/>
</dbReference>
<feature type="compositionally biased region" description="Polar residues" evidence="2">
    <location>
        <begin position="9"/>
        <end position="21"/>
    </location>
</feature>
<dbReference type="Proteomes" id="UP000077002">
    <property type="component" value="Unassembled WGS sequence"/>
</dbReference>
<keyword evidence="1" id="KW-0175">Coiled coil</keyword>
<evidence type="ECO:0008006" key="5">
    <source>
        <dbReference type="Google" id="ProtNLM"/>
    </source>
</evidence>
<feature type="region of interest" description="Disordered" evidence="2">
    <location>
        <begin position="1"/>
        <end position="22"/>
    </location>
</feature>
<gene>
    <name evidence="3" type="ORF">AYO21_03583</name>
</gene>
<dbReference type="AlphaFoldDB" id="A0A177FFX9"/>
<dbReference type="OrthoDB" id="273230at2759"/>
<name>A0A177FFX9_9EURO</name>
<evidence type="ECO:0000313" key="4">
    <source>
        <dbReference type="Proteomes" id="UP000077002"/>
    </source>
</evidence>
<proteinExistence type="predicted"/>
<feature type="coiled-coil region" evidence="1">
    <location>
        <begin position="26"/>
        <end position="78"/>
    </location>
</feature>
<evidence type="ECO:0000256" key="2">
    <source>
        <dbReference type="SAM" id="MobiDB-lite"/>
    </source>
</evidence>
<dbReference type="GeneID" id="34598754"/>
<reference evidence="3 4" key="1">
    <citation type="submission" date="2016-03" db="EMBL/GenBank/DDBJ databases">
        <title>Draft genome sequence of the Fonsecaea monophora CBS 269.37.</title>
        <authorList>
            <person name="Bombassaro A."/>
            <person name="Vinicius W.A."/>
            <person name="De Hoog S."/>
            <person name="Sun J."/>
            <person name="Souza E.M."/>
            <person name="Raittz R.T."/>
            <person name="Costa F."/>
            <person name="Leao A.C."/>
            <person name="Tadra-Sfeir M.Z."/>
            <person name="Baura V."/>
            <person name="Balsanelli E."/>
            <person name="Pedrosa F.O."/>
            <person name="Moreno L.F."/>
            <person name="Steffens M.B."/>
            <person name="Xi L."/>
            <person name="Bocca A.L."/>
            <person name="Felipe M.S."/>
            <person name="Teixeira M."/>
            <person name="Telles Filho F.Q."/>
            <person name="Azevedo C.M."/>
            <person name="Gomes R."/>
            <person name="Vicente V.A."/>
        </authorList>
    </citation>
    <scope>NUCLEOTIDE SEQUENCE [LARGE SCALE GENOMIC DNA]</scope>
    <source>
        <strain evidence="3 4">CBS 269.37</strain>
    </source>
</reference>